<reference evidence="7 8" key="1">
    <citation type="journal article" date="2010" name="Stand. Genomic Sci.">
        <title>Complete genome sequence of Conexibacter woesei type strain (ID131577).</title>
        <authorList>
            <person name="Pukall R."/>
            <person name="Lapidus A."/>
            <person name="Glavina Del Rio T."/>
            <person name="Copeland A."/>
            <person name="Tice H."/>
            <person name="Cheng J.-F."/>
            <person name="Lucas S."/>
            <person name="Chen F."/>
            <person name="Nolan M."/>
            <person name="Bruce D."/>
            <person name="Goodwin L."/>
            <person name="Pitluck S."/>
            <person name="Mavromatis K."/>
            <person name="Ivanova N."/>
            <person name="Ovchinnikova G."/>
            <person name="Pati A."/>
            <person name="Chen A."/>
            <person name="Palaniappan K."/>
            <person name="Land M."/>
            <person name="Hauser L."/>
            <person name="Chang Y.-J."/>
            <person name="Jeffries C.D."/>
            <person name="Chain P."/>
            <person name="Meincke L."/>
            <person name="Sims D."/>
            <person name="Brettin T."/>
            <person name="Detter J.C."/>
            <person name="Rohde M."/>
            <person name="Goeker M."/>
            <person name="Bristow J."/>
            <person name="Eisen J.A."/>
            <person name="Markowitz V."/>
            <person name="Kyrpides N.C."/>
            <person name="Klenk H.-P."/>
            <person name="Hugenholtz P."/>
        </authorList>
    </citation>
    <scope>NUCLEOTIDE SEQUENCE [LARGE SCALE GENOMIC DNA]</scope>
    <source>
        <strain evidence="8">DSM 14684 / CIP 108061 / JCM 11494 / NBRC 100937 / ID131577</strain>
    </source>
</reference>
<feature type="region of interest" description="Disordered" evidence="4">
    <location>
        <begin position="385"/>
        <end position="417"/>
    </location>
</feature>
<gene>
    <name evidence="7" type="ordered locus">Cwoe_2687</name>
</gene>
<keyword evidence="2" id="KW-1015">Disulfide bond</keyword>
<feature type="compositionally biased region" description="Pro residues" evidence="4">
    <location>
        <begin position="388"/>
        <end position="409"/>
    </location>
</feature>
<dbReference type="OrthoDB" id="1496095at2"/>
<dbReference type="STRING" id="469383.Cwoe_2687"/>
<reference evidence="8" key="2">
    <citation type="submission" date="2010-01" db="EMBL/GenBank/DDBJ databases">
        <title>The complete genome of Conexibacter woesei DSM 14684.</title>
        <authorList>
            <consortium name="US DOE Joint Genome Institute (JGI-PGF)"/>
            <person name="Lucas S."/>
            <person name="Copeland A."/>
            <person name="Lapidus A."/>
            <person name="Glavina del Rio T."/>
            <person name="Dalin E."/>
            <person name="Tice H."/>
            <person name="Bruce D."/>
            <person name="Goodwin L."/>
            <person name="Pitluck S."/>
            <person name="Kyrpides N."/>
            <person name="Mavromatis K."/>
            <person name="Ivanova N."/>
            <person name="Mikhailova N."/>
            <person name="Chertkov O."/>
            <person name="Brettin T."/>
            <person name="Detter J.C."/>
            <person name="Han C."/>
            <person name="Larimer F."/>
            <person name="Land M."/>
            <person name="Hauser L."/>
            <person name="Markowitz V."/>
            <person name="Cheng J.-F."/>
            <person name="Hugenholtz P."/>
            <person name="Woyke T."/>
            <person name="Wu D."/>
            <person name="Pukall R."/>
            <person name="Steenblock K."/>
            <person name="Schneider S."/>
            <person name="Klenk H.-P."/>
            <person name="Eisen J.A."/>
        </authorList>
    </citation>
    <scope>NUCLEOTIDE SEQUENCE [LARGE SCALE GENOMIC DNA]</scope>
    <source>
        <strain evidence="8">DSM 14684 / CIP 108061 / JCM 11494 / NBRC 100937 / ID131577</strain>
    </source>
</reference>
<dbReference type="GO" id="GO:0004252">
    <property type="term" value="F:serine-type endopeptidase activity"/>
    <property type="evidence" value="ECO:0007669"/>
    <property type="project" value="InterPro"/>
</dbReference>
<dbReference type="GO" id="GO:0006508">
    <property type="term" value="P:proteolysis"/>
    <property type="evidence" value="ECO:0007669"/>
    <property type="project" value="UniProtKB-KW"/>
</dbReference>
<dbReference type="FunFam" id="2.40.10.10:FF:000068">
    <property type="entry name" value="transmembrane protease serine 2"/>
    <property type="match status" value="1"/>
</dbReference>
<dbReference type="InterPro" id="IPR009003">
    <property type="entry name" value="Peptidase_S1_PA"/>
</dbReference>
<keyword evidence="3" id="KW-0645">Protease</keyword>
<organism evidence="7 8">
    <name type="scientific">Conexibacter woesei (strain DSM 14684 / CCUG 47730 / CIP 108061 / JCM 11494 / NBRC 100937 / ID131577)</name>
    <dbReference type="NCBI Taxonomy" id="469383"/>
    <lineage>
        <taxon>Bacteria</taxon>
        <taxon>Bacillati</taxon>
        <taxon>Actinomycetota</taxon>
        <taxon>Thermoleophilia</taxon>
        <taxon>Solirubrobacterales</taxon>
        <taxon>Conexibacteraceae</taxon>
        <taxon>Conexibacter</taxon>
    </lineage>
</organism>
<protein>
    <submittedName>
        <fullName evidence="7">Conserved repeat domain protein</fullName>
    </submittedName>
</protein>
<comment type="similarity">
    <text evidence="1">Belongs to the peptidase S1 family.</text>
</comment>
<dbReference type="Proteomes" id="UP000008229">
    <property type="component" value="Chromosome"/>
</dbReference>
<dbReference type="Gene3D" id="2.40.10.10">
    <property type="entry name" value="Trypsin-like serine proteases"/>
    <property type="match status" value="1"/>
</dbReference>
<name>D3F9P4_CONWI</name>
<dbReference type="HOGENOM" id="CLU_503188_0_0_11"/>
<dbReference type="InterPro" id="IPR018114">
    <property type="entry name" value="TRYPSIN_HIS"/>
</dbReference>
<dbReference type="InterPro" id="IPR013783">
    <property type="entry name" value="Ig-like_fold"/>
</dbReference>
<evidence type="ECO:0000313" key="7">
    <source>
        <dbReference type="EMBL" id="ADB51106.1"/>
    </source>
</evidence>
<dbReference type="RefSeq" id="WP_012934157.1">
    <property type="nucleotide sequence ID" value="NC_013739.1"/>
</dbReference>
<dbReference type="InterPro" id="IPR033116">
    <property type="entry name" value="TRYPSIN_SER"/>
</dbReference>
<keyword evidence="3" id="KW-0720">Serine protease</keyword>
<dbReference type="PROSITE" id="PS00134">
    <property type="entry name" value="TRYPSIN_HIS"/>
    <property type="match status" value="1"/>
</dbReference>
<evidence type="ECO:0000313" key="8">
    <source>
        <dbReference type="Proteomes" id="UP000008229"/>
    </source>
</evidence>
<dbReference type="InterPro" id="IPR001254">
    <property type="entry name" value="Trypsin_dom"/>
</dbReference>
<proteinExistence type="inferred from homology"/>
<evidence type="ECO:0000256" key="2">
    <source>
        <dbReference type="ARBA" id="ARBA00023157"/>
    </source>
</evidence>
<dbReference type="GO" id="GO:0005975">
    <property type="term" value="P:carbohydrate metabolic process"/>
    <property type="evidence" value="ECO:0007669"/>
    <property type="project" value="UniProtKB-ARBA"/>
</dbReference>
<dbReference type="InterPro" id="IPR043504">
    <property type="entry name" value="Peptidase_S1_PA_chymotrypsin"/>
</dbReference>
<dbReference type="Gene3D" id="2.60.40.10">
    <property type="entry name" value="Immunoglobulins"/>
    <property type="match status" value="1"/>
</dbReference>
<dbReference type="PROSITE" id="PS00135">
    <property type="entry name" value="TRYPSIN_SER"/>
    <property type="match status" value="1"/>
</dbReference>
<dbReference type="InterPro" id="IPR047589">
    <property type="entry name" value="DUF11_rpt"/>
</dbReference>
<dbReference type="EMBL" id="CP001854">
    <property type="protein sequence ID" value="ADB51106.1"/>
    <property type="molecule type" value="Genomic_DNA"/>
</dbReference>
<keyword evidence="5" id="KW-0732">Signal</keyword>
<feature type="domain" description="Peptidase S1" evidence="6">
    <location>
        <begin position="50"/>
        <end position="292"/>
    </location>
</feature>
<dbReference type="MEROPS" id="S01.102"/>
<dbReference type="Pfam" id="PF00089">
    <property type="entry name" value="Trypsin"/>
    <property type="match status" value="1"/>
</dbReference>
<dbReference type="SUPFAM" id="SSF50494">
    <property type="entry name" value="Trypsin-like serine proteases"/>
    <property type="match status" value="1"/>
</dbReference>
<sequence length="541" mass="54746" precursor="true">MHIRKFRIPGRAAAAALVALGALLTSATAAFASDRPLTLRQDEPVKKPAIVGGTPITIAQVPWQVFLESTVPGGVARCGGTIINTTTVVTAAHCVYDSSTGQPILAAAMTVKAGISDFRNPEATRQDSPVAQVRVHPGYVYDLGSRGVAPDDVAVLTLAVPLNFSGPAVRQIAPTSPFAYLAPGTAASISGFGRQTAGGTPDGKLYGLDTTVGDPLACGGEANAVVLCVTSQVGSACQGDSGGPLTAGGVFAGVASFVTVSGPTGECGPGSLNGYTNLAAPEILEFIQGSANPPIAPRGGRDISARGVFQANNSMTCTAGTWSGAPAFTYAFVDTRNGQVLQNGPSATYAFTGGDVGRTVACAVSASNAGGTGISRTQASPAIAAAPAPAPVPTPRPQPRPQPRRPTPAKPSLRVSVKASSTRVVAGRTVTYAITVANRGRAAARKVVVCDAPGKGLTFGSLPKGARKSRGRACWSLGTVKARSTRTLRVSLRVAGTTKPGLVSNRVAVSSANAGRRSATARVRVVPAQQRGRTRPPGVTG</sequence>
<keyword evidence="3" id="KW-0378">Hydrolase</keyword>
<accession>D3F9P4</accession>
<dbReference type="eggNOG" id="COG5640">
    <property type="taxonomic scope" value="Bacteria"/>
</dbReference>
<feature type="signal peptide" evidence="5">
    <location>
        <begin position="1"/>
        <end position="32"/>
    </location>
</feature>
<evidence type="ECO:0000256" key="4">
    <source>
        <dbReference type="SAM" id="MobiDB-lite"/>
    </source>
</evidence>
<evidence type="ECO:0000256" key="5">
    <source>
        <dbReference type="SAM" id="SignalP"/>
    </source>
</evidence>
<evidence type="ECO:0000256" key="3">
    <source>
        <dbReference type="RuleBase" id="RU363034"/>
    </source>
</evidence>
<dbReference type="SMART" id="SM00020">
    <property type="entry name" value="Tryp_SPc"/>
    <property type="match status" value="1"/>
</dbReference>
<dbReference type="AlphaFoldDB" id="D3F9P4"/>
<evidence type="ECO:0000256" key="1">
    <source>
        <dbReference type="ARBA" id="ARBA00007664"/>
    </source>
</evidence>
<evidence type="ECO:0000259" key="6">
    <source>
        <dbReference type="PROSITE" id="PS50240"/>
    </source>
</evidence>
<dbReference type="InterPro" id="IPR050430">
    <property type="entry name" value="Peptidase_S1"/>
</dbReference>
<feature type="chain" id="PRO_5003043097" evidence="5">
    <location>
        <begin position="33"/>
        <end position="541"/>
    </location>
</feature>
<dbReference type="PANTHER" id="PTHR24276:SF91">
    <property type="entry name" value="AT26814P-RELATED"/>
    <property type="match status" value="1"/>
</dbReference>
<dbReference type="Pfam" id="PF01345">
    <property type="entry name" value="DUF11"/>
    <property type="match status" value="1"/>
</dbReference>
<dbReference type="NCBIfam" id="TIGR01451">
    <property type="entry name" value="B_ant_repeat"/>
    <property type="match status" value="1"/>
</dbReference>
<dbReference type="InterPro" id="IPR001434">
    <property type="entry name" value="OmcB-like_DUF11"/>
</dbReference>
<dbReference type="InterPro" id="IPR001314">
    <property type="entry name" value="Peptidase_S1A"/>
</dbReference>
<keyword evidence="8" id="KW-1185">Reference proteome</keyword>
<dbReference type="PROSITE" id="PS50240">
    <property type="entry name" value="TRYPSIN_DOM"/>
    <property type="match status" value="1"/>
</dbReference>
<dbReference type="PRINTS" id="PR00722">
    <property type="entry name" value="CHYMOTRYPSIN"/>
</dbReference>
<dbReference type="KEGG" id="cwo:Cwoe_2687"/>
<dbReference type="PANTHER" id="PTHR24276">
    <property type="entry name" value="POLYSERASE-RELATED"/>
    <property type="match status" value="1"/>
</dbReference>